<sequence>MALCHWLLLVSRYQSLTLFQNCLTFLSLVLLLLLWLRILQRTPVIKVFHFYRSENKVLLIILILPCG</sequence>
<keyword evidence="3" id="KW-1185">Reference proteome</keyword>
<evidence type="ECO:0000313" key="2">
    <source>
        <dbReference type="EMBL" id="KAK1434355.1"/>
    </source>
</evidence>
<accession>A0AAD8P0B7</accession>
<dbReference type="AlphaFoldDB" id="A0AAD8P0B7"/>
<feature type="transmembrane region" description="Helical" evidence="1">
    <location>
        <begin position="18"/>
        <end position="36"/>
    </location>
</feature>
<keyword evidence="1" id="KW-0472">Membrane</keyword>
<evidence type="ECO:0000256" key="1">
    <source>
        <dbReference type="SAM" id="Phobius"/>
    </source>
</evidence>
<proteinExistence type="predicted"/>
<comment type="caution">
    <text evidence="2">The sequence shown here is derived from an EMBL/GenBank/DDBJ whole genome shotgun (WGS) entry which is preliminary data.</text>
</comment>
<gene>
    <name evidence="2" type="ORF">QVD17_00094</name>
</gene>
<dbReference type="Proteomes" id="UP001229421">
    <property type="component" value="Unassembled WGS sequence"/>
</dbReference>
<keyword evidence="1" id="KW-1133">Transmembrane helix</keyword>
<dbReference type="EMBL" id="JAUHHV010000001">
    <property type="protein sequence ID" value="KAK1434355.1"/>
    <property type="molecule type" value="Genomic_DNA"/>
</dbReference>
<protein>
    <submittedName>
        <fullName evidence="2">Uncharacterized protein</fullName>
    </submittedName>
</protein>
<organism evidence="2 3">
    <name type="scientific">Tagetes erecta</name>
    <name type="common">African marigold</name>
    <dbReference type="NCBI Taxonomy" id="13708"/>
    <lineage>
        <taxon>Eukaryota</taxon>
        <taxon>Viridiplantae</taxon>
        <taxon>Streptophyta</taxon>
        <taxon>Embryophyta</taxon>
        <taxon>Tracheophyta</taxon>
        <taxon>Spermatophyta</taxon>
        <taxon>Magnoliopsida</taxon>
        <taxon>eudicotyledons</taxon>
        <taxon>Gunneridae</taxon>
        <taxon>Pentapetalae</taxon>
        <taxon>asterids</taxon>
        <taxon>campanulids</taxon>
        <taxon>Asterales</taxon>
        <taxon>Asteraceae</taxon>
        <taxon>Asteroideae</taxon>
        <taxon>Heliantheae alliance</taxon>
        <taxon>Tageteae</taxon>
        <taxon>Tagetes</taxon>
    </lineage>
</organism>
<name>A0AAD8P0B7_TARER</name>
<keyword evidence="1" id="KW-0812">Transmembrane</keyword>
<reference evidence="2" key="1">
    <citation type="journal article" date="2023" name="bioRxiv">
        <title>Improved chromosome-level genome assembly for marigold (Tagetes erecta).</title>
        <authorList>
            <person name="Jiang F."/>
            <person name="Yuan L."/>
            <person name="Wang S."/>
            <person name="Wang H."/>
            <person name="Xu D."/>
            <person name="Wang A."/>
            <person name="Fan W."/>
        </authorList>
    </citation>
    <scope>NUCLEOTIDE SEQUENCE</scope>
    <source>
        <strain evidence="2">WSJ</strain>
        <tissue evidence="2">Leaf</tissue>
    </source>
</reference>
<evidence type="ECO:0000313" key="3">
    <source>
        <dbReference type="Proteomes" id="UP001229421"/>
    </source>
</evidence>